<feature type="domain" description="Protein kinase" evidence="5">
    <location>
        <begin position="222"/>
        <end position="550"/>
    </location>
</feature>
<dbReference type="GO" id="GO:0005829">
    <property type="term" value="C:cytosol"/>
    <property type="evidence" value="ECO:0007669"/>
    <property type="project" value="TreeGrafter"/>
</dbReference>
<dbReference type="SUPFAM" id="SSF56112">
    <property type="entry name" value="Protein kinase-like (PK-like)"/>
    <property type="match status" value="1"/>
</dbReference>
<evidence type="ECO:0000256" key="1">
    <source>
        <dbReference type="ARBA" id="ARBA00022679"/>
    </source>
</evidence>
<dbReference type="PROSITE" id="PS50011">
    <property type="entry name" value="PROTEIN_KINASE_DOM"/>
    <property type="match status" value="1"/>
</dbReference>
<dbReference type="InterPro" id="IPR008271">
    <property type="entry name" value="Ser/Thr_kinase_AS"/>
</dbReference>
<dbReference type="WBParaSite" id="Gr19_v10_g9225.t1">
    <property type="protein sequence ID" value="Gr19_v10_g9225.t1"/>
    <property type="gene ID" value="Gr19_v10_g9225"/>
</dbReference>
<dbReference type="GO" id="GO:0004674">
    <property type="term" value="F:protein serine/threonine kinase activity"/>
    <property type="evidence" value="ECO:0007669"/>
    <property type="project" value="InterPro"/>
</dbReference>
<dbReference type="InterPro" id="IPR000719">
    <property type="entry name" value="Prot_kinase_dom"/>
</dbReference>
<dbReference type="GO" id="GO:0016020">
    <property type="term" value="C:membrane"/>
    <property type="evidence" value="ECO:0007669"/>
    <property type="project" value="TreeGrafter"/>
</dbReference>
<reference evidence="7" key="1">
    <citation type="submission" date="2022-11" db="UniProtKB">
        <authorList>
            <consortium name="WormBaseParasite"/>
        </authorList>
    </citation>
    <scope>IDENTIFICATION</scope>
</reference>
<evidence type="ECO:0000256" key="2">
    <source>
        <dbReference type="ARBA" id="ARBA00022741"/>
    </source>
</evidence>
<keyword evidence="3" id="KW-0418">Kinase</keyword>
<dbReference type="PANTHER" id="PTHR24348">
    <property type="entry name" value="SERINE/THREONINE-PROTEIN KINASE UNC-51-RELATED"/>
    <property type="match status" value="1"/>
</dbReference>
<dbReference type="AlphaFoldDB" id="A0A914IEQ6"/>
<dbReference type="Proteomes" id="UP000887572">
    <property type="component" value="Unplaced"/>
</dbReference>
<organism evidence="6 7">
    <name type="scientific">Globodera rostochiensis</name>
    <name type="common">Golden nematode worm</name>
    <name type="synonym">Heterodera rostochiensis</name>
    <dbReference type="NCBI Taxonomy" id="31243"/>
    <lineage>
        <taxon>Eukaryota</taxon>
        <taxon>Metazoa</taxon>
        <taxon>Ecdysozoa</taxon>
        <taxon>Nematoda</taxon>
        <taxon>Chromadorea</taxon>
        <taxon>Rhabditida</taxon>
        <taxon>Tylenchina</taxon>
        <taxon>Tylenchomorpha</taxon>
        <taxon>Tylenchoidea</taxon>
        <taxon>Heteroderidae</taxon>
        <taxon>Heteroderinae</taxon>
        <taxon>Globodera</taxon>
    </lineage>
</organism>
<keyword evidence="6" id="KW-1185">Reference proteome</keyword>
<accession>A0A914IEQ6</accession>
<protein>
    <submittedName>
        <fullName evidence="7">Protein kinase domain-containing protein</fullName>
    </submittedName>
</protein>
<evidence type="ECO:0000256" key="4">
    <source>
        <dbReference type="ARBA" id="ARBA00022840"/>
    </source>
</evidence>
<keyword evidence="4" id="KW-0067">ATP-binding</keyword>
<name>A0A914IEQ6_GLORO</name>
<dbReference type="PANTHER" id="PTHR24348:SF22">
    <property type="entry name" value="NON-SPECIFIC SERINE_THREONINE PROTEIN KINASE"/>
    <property type="match status" value="1"/>
</dbReference>
<dbReference type="Gene3D" id="3.30.200.20">
    <property type="entry name" value="Phosphorylase Kinase, domain 1"/>
    <property type="match status" value="1"/>
</dbReference>
<dbReference type="GO" id="GO:0000407">
    <property type="term" value="C:phagophore assembly site"/>
    <property type="evidence" value="ECO:0007669"/>
    <property type="project" value="TreeGrafter"/>
</dbReference>
<evidence type="ECO:0000313" key="7">
    <source>
        <dbReference type="WBParaSite" id="Gr19_v10_g9225.t1"/>
    </source>
</evidence>
<keyword evidence="2" id="KW-0547">Nucleotide-binding</keyword>
<dbReference type="InterPro" id="IPR045269">
    <property type="entry name" value="Atg1-like"/>
</dbReference>
<dbReference type="PROSITE" id="PS00108">
    <property type="entry name" value="PROTEIN_KINASE_ST"/>
    <property type="match status" value="1"/>
</dbReference>
<dbReference type="GO" id="GO:0005776">
    <property type="term" value="C:autophagosome"/>
    <property type="evidence" value="ECO:0007669"/>
    <property type="project" value="TreeGrafter"/>
</dbReference>
<dbReference type="Pfam" id="PF00069">
    <property type="entry name" value="Pkinase"/>
    <property type="match status" value="1"/>
</dbReference>
<evidence type="ECO:0000256" key="3">
    <source>
        <dbReference type="ARBA" id="ARBA00022777"/>
    </source>
</evidence>
<sequence>MVINHHLNRRRYGYSLGLMHYSAQYSQDGQQMVINQQINRSIYGYSLELLIIYQSHRYRGKMAIYCQNTTKYSKKKRTEPRQLILHSTTFRQKRVSTPSAPLPPKVPFHAISSVKRRTNLDAVENGTMPEFNKVGSSLKQQIEEQKKYLIQTNRNSGPVNLAADNPKKMIDMLKNGNFLDLEPIPDAGPLIYKKDLCNRFFLGNMKLLRLKHANQNKINEYYVFPGPISGGATSRVFHASPLDAADLDGKPIKQCVTIKSVMLDLLPPEVMDDIRKEQQFLEVFRKKTHNKHIIHLFDEFEDTTKNRLIFVMERGEQDLMKHLQKLSQEWSRASPGELSIKQTITDILNQVVDAVAEMHKTIIHLDLKSDNLIFVKESIDGVEKEVLKVIDFGGSEFIGPNQESALDERQIANVCKLRKTMWSDDRYSSPEQIKLCEIVEEDEPVYPVSSKSDIWAIGMMLIEFLLMTPVFNIDTVVVKRSNDYKNIYNAVINLNRYHSAKKMVQEPVKPYKMYLKTMEDHFPKFYKIIEACLSSNPQHRPTAKGIKDFLDGKCEFPNWTHVNRKNKCDTGTSSALDNGSPGAADFLPLYT</sequence>
<evidence type="ECO:0000313" key="6">
    <source>
        <dbReference type="Proteomes" id="UP000887572"/>
    </source>
</evidence>
<dbReference type="InterPro" id="IPR011009">
    <property type="entry name" value="Kinase-like_dom_sf"/>
</dbReference>
<keyword evidence="1" id="KW-0808">Transferase</keyword>
<proteinExistence type="predicted"/>
<dbReference type="GO" id="GO:0000045">
    <property type="term" value="P:autophagosome assembly"/>
    <property type="evidence" value="ECO:0007669"/>
    <property type="project" value="TreeGrafter"/>
</dbReference>
<dbReference type="Gene3D" id="1.10.510.10">
    <property type="entry name" value="Transferase(Phosphotransferase) domain 1"/>
    <property type="match status" value="1"/>
</dbReference>
<evidence type="ECO:0000259" key="5">
    <source>
        <dbReference type="PROSITE" id="PS50011"/>
    </source>
</evidence>
<dbReference type="GO" id="GO:0010506">
    <property type="term" value="P:regulation of autophagy"/>
    <property type="evidence" value="ECO:0007669"/>
    <property type="project" value="InterPro"/>
</dbReference>
<dbReference type="SMART" id="SM00220">
    <property type="entry name" value="S_TKc"/>
    <property type="match status" value="1"/>
</dbReference>
<dbReference type="GO" id="GO:0005524">
    <property type="term" value="F:ATP binding"/>
    <property type="evidence" value="ECO:0007669"/>
    <property type="project" value="UniProtKB-KW"/>
</dbReference>